<dbReference type="Proteomes" id="UP000199392">
    <property type="component" value="Unassembled WGS sequence"/>
</dbReference>
<evidence type="ECO:0000313" key="7">
    <source>
        <dbReference type="EMBL" id="SFT21690.1"/>
    </source>
</evidence>
<evidence type="ECO:0000259" key="6">
    <source>
        <dbReference type="PROSITE" id="PS50850"/>
    </source>
</evidence>
<feature type="transmembrane region" description="Helical" evidence="5">
    <location>
        <begin position="330"/>
        <end position="352"/>
    </location>
</feature>
<gene>
    <name evidence="7" type="ORF">SAMN04488050_11598</name>
</gene>
<keyword evidence="4 5" id="KW-0472">Membrane</keyword>
<feature type="transmembrane region" description="Helical" evidence="5">
    <location>
        <begin position="73"/>
        <end position="90"/>
    </location>
</feature>
<evidence type="ECO:0000256" key="3">
    <source>
        <dbReference type="ARBA" id="ARBA00022989"/>
    </source>
</evidence>
<feature type="transmembrane region" description="Helical" evidence="5">
    <location>
        <begin position="42"/>
        <end position="61"/>
    </location>
</feature>
<dbReference type="GO" id="GO:0016020">
    <property type="term" value="C:membrane"/>
    <property type="evidence" value="ECO:0007669"/>
    <property type="project" value="UniProtKB-SubCell"/>
</dbReference>
<dbReference type="STRING" id="311180.SAMN04488050_11598"/>
<evidence type="ECO:0000256" key="5">
    <source>
        <dbReference type="SAM" id="Phobius"/>
    </source>
</evidence>
<accession>A0A1I6W6W8</accession>
<feature type="transmembrane region" description="Helical" evidence="5">
    <location>
        <begin position="277"/>
        <end position="310"/>
    </location>
</feature>
<dbReference type="InterPro" id="IPR051788">
    <property type="entry name" value="MFS_Transporter"/>
</dbReference>
<dbReference type="PANTHER" id="PTHR23514">
    <property type="entry name" value="BYPASS OF STOP CODON PROTEIN 6"/>
    <property type="match status" value="1"/>
</dbReference>
<keyword evidence="3 5" id="KW-1133">Transmembrane helix</keyword>
<evidence type="ECO:0000256" key="4">
    <source>
        <dbReference type="ARBA" id="ARBA00023136"/>
    </source>
</evidence>
<name>A0A1I6W6W8_9RHOB</name>
<dbReference type="AlphaFoldDB" id="A0A1I6W6W8"/>
<feature type="domain" description="Major facilitator superfamily (MFS) profile" evidence="6">
    <location>
        <begin position="205"/>
        <end position="395"/>
    </location>
</feature>
<dbReference type="PROSITE" id="PS51257">
    <property type="entry name" value="PROKAR_LIPOPROTEIN"/>
    <property type="match status" value="1"/>
</dbReference>
<dbReference type="EMBL" id="FOZW01000015">
    <property type="protein sequence ID" value="SFT21690.1"/>
    <property type="molecule type" value="Genomic_DNA"/>
</dbReference>
<dbReference type="Pfam" id="PF07690">
    <property type="entry name" value="MFS_1"/>
    <property type="match status" value="1"/>
</dbReference>
<protein>
    <submittedName>
        <fullName evidence="7">Predicted arabinose efflux permease, MFS family</fullName>
    </submittedName>
</protein>
<feature type="transmembrane region" description="Helical" evidence="5">
    <location>
        <begin position="203"/>
        <end position="224"/>
    </location>
</feature>
<dbReference type="CDD" id="cd17393">
    <property type="entry name" value="MFS_MosC_like"/>
    <property type="match status" value="1"/>
</dbReference>
<dbReference type="InterPro" id="IPR011701">
    <property type="entry name" value="MFS"/>
</dbReference>
<dbReference type="OrthoDB" id="9810941at2"/>
<dbReference type="SUPFAM" id="SSF103473">
    <property type="entry name" value="MFS general substrate transporter"/>
    <property type="match status" value="1"/>
</dbReference>
<dbReference type="RefSeq" id="WP_092430631.1">
    <property type="nucleotide sequence ID" value="NZ_FNCL01000021.1"/>
</dbReference>
<feature type="transmembrane region" description="Helical" evidence="5">
    <location>
        <begin position="359"/>
        <end position="378"/>
    </location>
</feature>
<evidence type="ECO:0000256" key="1">
    <source>
        <dbReference type="ARBA" id="ARBA00004141"/>
    </source>
</evidence>
<keyword evidence="8" id="KW-1185">Reference proteome</keyword>
<dbReference type="InterPro" id="IPR036259">
    <property type="entry name" value="MFS_trans_sf"/>
</dbReference>
<evidence type="ECO:0000256" key="2">
    <source>
        <dbReference type="ARBA" id="ARBA00022692"/>
    </source>
</evidence>
<dbReference type="GO" id="GO:0022857">
    <property type="term" value="F:transmembrane transporter activity"/>
    <property type="evidence" value="ECO:0007669"/>
    <property type="project" value="InterPro"/>
</dbReference>
<dbReference type="PROSITE" id="PS50850">
    <property type="entry name" value="MFS"/>
    <property type="match status" value="1"/>
</dbReference>
<dbReference type="InterPro" id="IPR020846">
    <property type="entry name" value="MFS_dom"/>
</dbReference>
<comment type="subcellular location">
    <subcellularLocation>
        <location evidence="1">Membrane</location>
        <topology evidence="1">Multi-pass membrane protein</topology>
    </subcellularLocation>
</comment>
<feature type="transmembrane region" description="Helical" evidence="5">
    <location>
        <begin position="136"/>
        <end position="157"/>
    </location>
</feature>
<feature type="transmembrane region" description="Helical" evidence="5">
    <location>
        <begin position="163"/>
        <end position="182"/>
    </location>
</feature>
<dbReference type="PANTHER" id="PTHR23514:SF13">
    <property type="entry name" value="INNER MEMBRANE PROTEIN YBJJ"/>
    <property type="match status" value="1"/>
</dbReference>
<reference evidence="8" key="1">
    <citation type="submission" date="2016-10" db="EMBL/GenBank/DDBJ databases">
        <authorList>
            <person name="Varghese N."/>
            <person name="Submissions S."/>
        </authorList>
    </citation>
    <scope>NUCLEOTIDE SEQUENCE [LARGE SCALE GENOMIC DNA]</scope>
    <source>
        <strain evidence="8">DSM 26894</strain>
    </source>
</reference>
<evidence type="ECO:0000313" key="8">
    <source>
        <dbReference type="Proteomes" id="UP000199392"/>
    </source>
</evidence>
<sequence>MPELRTPWRAVAAAFALNGVLLGCWASRIPAFVDRLGLDERTLGSLLLVMGAGALTSFPLAGRLSDRFGAVRLTRWIALAYLGSVIFLGMSQSLVVLASALFFFGMCHGSMDVAMNSWASEVERHMKRSVMSSFHAMWSLGAGLGAAGGYLATLAGASTGVHFALAALLSAALFGPFLRLPWQSQMRLAQAGEPRAPIFAVPRGSLLLVAVMALAAGLGEGAAVDWSAVFLTDTLGTPEAQATFGYAAFSITMVIMRLTIGSFITRFGATTVARGSGLLAAAGYAICAGTDALPIALAGFTLMGMGYAAVIPMAFSRAANDPVVPAGQAIASVATLGYGAMLFGPPLIGFIAHATSLRVPFAMVGGAALLIAICAGALSTTRNSPDALPEEGGRA</sequence>
<proteinExistence type="predicted"/>
<feature type="transmembrane region" description="Helical" evidence="5">
    <location>
        <begin position="244"/>
        <end position="265"/>
    </location>
</feature>
<organism evidence="7 8">
    <name type="scientific">Alloyangia pacifica</name>
    <dbReference type="NCBI Taxonomy" id="311180"/>
    <lineage>
        <taxon>Bacteria</taxon>
        <taxon>Pseudomonadati</taxon>
        <taxon>Pseudomonadota</taxon>
        <taxon>Alphaproteobacteria</taxon>
        <taxon>Rhodobacterales</taxon>
        <taxon>Roseobacteraceae</taxon>
        <taxon>Alloyangia</taxon>
    </lineage>
</organism>
<dbReference type="Gene3D" id="1.20.1250.20">
    <property type="entry name" value="MFS general substrate transporter like domains"/>
    <property type="match status" value="2"/>
</dbReference>
<keyword evidence="2 5" id="KW-0812">Transmembrane</keyword>